<keyword evidence="2" id="KW-1185">Reference proteome</keyword>
<dbReference type="PROSITE" id="PS51257">
    <property type="entry name" value="PROKAR_LIPOPROTEIN"/>
    <property type="match status" value="1"/>
</dbReference>
<dbReference type="AlphaFoldDB" id="A0A1T5BMX9"/>
<accession>A0A1T5BMX9</accession>
<gene>
    <name evidence="1" type="ORF">SAMN05660841_00822</name>
</gene>
<dbReference type="Pfam" id="PF05336">
    <property type="entry name" value="rhaM"/>
    <property type="match status" value="1"/>
</dbReference>
<dbReference type="RefSeq" id="WP_245800936.1">
    <property type="nucleotide sequence ID" value="NZ_FUZF01000002.1"/>
</dbReference>
<dbReference type="InterPro" id="IPR011008">
    <property type="entry name" value="Dimeric_a/b-barrel"/>
</dbReference>
<dbReference type="PANTHER" id="PTHR34389:SF2">
    <property type="entry name" value="L-RHAMNOSE MUTAROTASE"/>
    <property type="match status" value="1"/>
</dbReference>
<evidence type="ECO:0000313" key="2">
    <source>
        <dbReference type="Proteomes" id="UP000190150"/>
    </source>
</evidence>
<evidence type="ECO:0000313" key="1">
    <source>
        <dbReference type="EMBL" id="SKB48622.1"/>
    </source>
</evidence>
<dbReference type="Gene3D" id="3.30.70.100">
    <property type="match status" value="1"/>
</dbReference>
<proteinExistence type="predicted"/>
<dbReference type="GO" id="GO:0016857">
    <property type="term" value="F:racemase and epimerase activity, acting on carbohydrates and derivatives"/>
    <property type="evidence" value="ECO:0007669"/>
    <property type="project" value="InterPro"/>
</dbReference>
<sequence length="146" mass="16994">MEFLSKLYRISLFGYLLGALLMTACTVAPKEDVEVKRFASVTGVKKDKLAYYKQLHAKAWPGVLKQIRVCNIQNYSIYLKEIEGQYYLFSYFEYVGDNFEADMHKMAQDRETQQWWKETDPCQIPLPDAAAKGAIWADMEEVFHTD</sequence>
<protein>
    <submittedName>
        <fullName evidence="1">L-rhamnose mutarotase</fullName>
    </submittedName>
</protein>
<dbReference type="SUPFAM" id="SSF54909">
    <property type="entry name" value="Dimeric alpha+beta barrel"/>
    <property type="match status" value="1"/>
</dbReference>
<dbReference type="InterPro" id="IPR008000">
    <property type="entry name" value="Rham/fucose_mutarotase"/>
</dbReference>
<dbReference type="PANTHER" id="PTHR34389">
    <property type="entry name" value="L-RHAMNOSE MUTAROTASE"/>
    <property type="match status" value="1"/>
</dbReference>
<reference evidence="2" key="1">
    <citation type="submission" date="2017-02" db="EMBL/GenBank/DDBJ databases">
        <authorList>
            <person name="Varghese N."/>
            <person name="Submissions S."/>
        </authorList>
    </citation>
    <scope>NUCLEOTIDE SEQUENCE [LARGE SCALE GENOMIC DNA]</scope>
    <source>
        <strain evidence="2">DSM 24091</strain>
    </source>
</reference>
<dbReference type="Proteomes" id="UP000190150">
    <property type="component" value="Unassembled WGS sequence"/>
</dbReference>
<dbReference type="STRING" id="1513896.SAMN05660841_00822"/>
<name>A0A1T5BMX9_9SPHI</name>
<organism evidence="1 2">
    <name type="scientific">Sphingobacterium nematocida</name>
    <dbReference type="NCBI Taxonomy" id="1513896"/>
    <lineage>
        <taxon>Bacteria</taxon>
        <taxon>Pseudomonadati</taxon>
        <taxon>Bacteroidota</taxon>
        <taxon>Sphingobacteriia</taxon>
        <taxon>Sphingobacteriales</taxon>
        <taxon>Sphingobacteriaceae</taxon>
        <taxon>Sphingobacterium</taxon>
    </lineage>
</organism>
<dbReference type="EMBL" id="FUZF01000002">
    <property type="protein sequence ID" value="SKB48622.1"/>
    <property type="molecule type" value="Genomic_DNA"/>
</dbReference>